<evidence type="ECO:0000256" key="2">
    <source>
        <dbReference type="SAM" id="SignalP"/>
    </source>
</evidence>
<dbReference type="InterPro" id="IPR044055">
    <property type="entry name" value="RibLong"/>
</dbReference>
<reference evidence="4 5" key="1">
    <citation type="submission" date="2020-07" db="EMBL/GenBank/DDBJ databases">
        <title>Draft genome and description of Corynebacterium haemomassiliense strain Marseile-Q3615 sp. nov.</title>
        <authorList>
            <person name="Boxberger M."/>
            <person name="La Scola B."/>
        </authorList>
    </citation>
    <scope>NUCLEOTIDE SEQUENCE [LARGE SCALE GENOMIC DNA]</scope>
    <source>
        <strain evidence="4 5">Marseille-Q3615</strain>
    </source>
</reference>
<keyword evidence="2" id="KW-0732">Signal</keyword>
<feature type="compositionally biased region" description="Low complexity" evidence="1">
    <location>
        <begin position="720"/>
        <end position="746"/>
    </location>
</feature>
<proteinExistence type="predicted"/>
<feature type="compositionally biased region" description="Low complexity" evidence="1">
    <location>
        <begin position="332"/>
        <end position="355"/>
    </location>
</feature>
<feature type="domain" description="Long Rib" evidence="3">
    <location>
        <begin position="1247"/>
        <end position="1329"/>
    </location>
</feature>
<feature type="compositionally biased region" description="Polar residues" evidence="1">
    <location>
        <begin position="356"/>
        <end position="374"/>
    </location>
</feature>
<feature type="domain" description="Long Rib" evidence="3">
    <location>
        <begin position="1368"/>
        <end position="1428"/>
    </location>
</feature>
<dbReference type="Pfam" id="PF18957">
    <property type="entry name" value="RibLong"/>
    <property type="match status" value="6"/>
</dbReference>
<keyword evidence="5" id="KW-1185">Reference proteome</keyword>
<feature type="chain" id="PRO_5038667770" description="Long Rib domain-containing protein" evidence="2">
    <location>
        <begin position="31"/>
        <end position="1479"/>
    </location>
</feature>
<feature type="compositionally biased region" description="Polar residues" evidence="1">
    <location>
        <begin position="621"/>
        <end position="669"/>
    </location>
</feature>
<feature type="region of interest" description="Disordered" evidence="1">
    <location>
        <begin position="331"/>
        <end position="749"/>
    </location>
</feature>
<evidence type="ECO:0000259" key="3">
    <source>
        <dbReference type="Pfam" id="PF18957"/>
    </source>
</evidence>
<comment type="caution">
    <text evidence="4">The sequence shown here is derived from an EMBL/GenBank/DDBJ whole genome shotgun (WGS) entry which is preliminary data.</text>
</comment>
<dbReference type="NCBIfam" id="NF038186">
    <property type="entry name" value="YPDG_rpt"/>
    <property type="match status" value="5"/>
</dbReference>
<dbReference type="Gene3D" id="2.60.40.10">
    <property type="entry name" value="Immunoglobulins"/>
    <property type="match status" value="2"/>
</dbReference>
<evidence type="ECO:0000256" key="1">
    <source>
        <dbReference type="SAM" id="MobiDB-lite"/>
    </source>
</evidence>
<name>A0A7W2EBJ3_9CORY</name>
<dbReference type="Proteomes" id="UP000523682">
    <property type="component" value="Unassembled WGS sequence"/>
</dbReference>
<feature type="compositionally biased region" description="Low complexity" evidence="1">
    <location>
        <begin position="670"/>
        <end position="711"/>
    </location>
</feature>
<sequence>MTGKHDRAIACRRGTSVAACALGLSLVVTGVQPVAAPQTASQASAQLLTDAQKSLVRYPTSTSVNYGETTKISPNVNRLTVYPPNGYKLADSVNPGWGATIDPESGEISITPDPDADLGESDKIEVQFTFKDGSTKTVDAAVSVQPDPEYVDQSDKVFWTGKAINAIDIRVNKAPRSSALTIDESTLPPGVTATLRNFGNIKHIFLKGTPTETGTFTVKTQLVEGGSVVAGADGPLEQTFTITVKDSADLPAPVAQNIVDDPAPVKPGEEVNIAIPTENASSVEVTDLPEGLTYDQENSKITGKPTTSGTARIDIITNDAKVITDTIDIQVEEAGGSTTPATTTPEDSTPEPTSDQTTSAPEPSVPVTSEPTSATPTSGQLTTQPQPTPTTAQPTSGQPTSGQPTTARPTSDQPTTTDQTTSAPEPSAPATSEPTSTTPTSGWVPTQPEPTSTTAQPTSGQPTSGQPTSGQTTTAQPTSGRTTSAPEPSAPATSEPTAATPTSGQLTTQPQPTSTSAQPTSTTAQPTSGQSTTARPTSDQPTTADQTTSAPEPTTKPSTPGSSEPTSTTPTSGWVPTQPEPTSTTAQPTSGQSTTARPTSDQPTSDQTTSAPEPSVPVASEPTSATPTSEQLTTQPEPTSTTAQPTSGQPTSGQPTSGQPTTAQPTSGRTTSAPEPSAPATSEPTAATPTSGQLTTQPQPTTTKPTSGQTTAAQPTSDQPTTTKPTSARPTTPAPQPTTSAQPAPSVDDFAWDKLTVQAGTTKVTVPSRKPSETVNVRVDGDAPEWLSVASDGQVLADPGRDVKPGEYTVDVVSGAGERDIITVNVTAPVSDADRISGVKYKDSYVQAGKTNSSRQPIATIDRDGIEYKSQPLPAGTKFSTKSAEGTVDPDTGVVTVKAPLRTPAGETIEVPVDFTYPDGTTGKATAVFHVDVGAQNEAYKPAYQEGLGAQPGKTVVVPLLDGTFPVNKDGQNIGQYALAPVFDDKGNELGADKAYNGWDISIDPDTGNIYATAPEEHPEQITVPVTVLYSDGTVSDKDNEPTVFARIAALKGQSLADSTEAAGYGKPFFDADGNIRMFPTGSMPPGATFEQTGLTALPVEVDPETGAITVKVSEDAPVGANFDIPLKLTLPDGSAQEITVPVSTKSEAANQVVSWRPVKVTEAGTPVTVAPSQAPAGTTYALAASFDAQGWQVSVDPKTGEITVARNGDEDDPQAALIPVVVTFADGSQRVVEVPATTVRGTAAVANVEYPRVVINAGQTAILRPSVAGASFSLVKPIPGLRTQIDPVTGELTVVSYDGTVPGPRDIPVQVTFEDSSSTITSARVEVRTKSGMSTLAESTLLDDVSAVGRPDFTTRVTLPVPKKAADYPFSLGEFDAEGWEVSLDRARGVLEFRVPADAAGQVKQIPVNVRFADGSTGQFNVTVEVDGVAAGGSSQSNGSSKPSPWVWALAVLGLLGTAGKVLYDNCDKFQHFLEQWV</sequence>
<feature type="domain" description="Long Rib" evidence="3">
    <location>
        <begin position="52"/>
        <end position="145"/>
    </location>
</feature>
<evidence type="ECO:0000313" key="5">
    <source>
        <dbReference type="Proteomes" id="UP000523682"/>
    </source>
</evidence>
<feature type="compositionally biased region" description="Low complexity" evidence="1">
    <location>
        <begin position="457"/>
        <end position="533"/>
    </location>
</feature>
<dbReference type="RefSeq" id="WP_181889139.1">
    <property type="nucleotide sequence ID" value="NZ_CP170998.1"/>
</dbReference>
<feature type="compositionally biased region" description="Low complexity" evidence="1">
    <location>
        <begin position="409"/>
        <end position="441"/>
    </location>
</feature>
<organism evidence="4 5">
    <name type="scientific">Corynebacterium haemomassiliense</name>
    <dbReference type="NCBI Taxonomy" id="2754726"/>
    <lineage>
        <taxon>Bacteria</taxon>
        <taxon>Bacillati</taxon>
        <taxon>Actinomycetota</taxon>
        <taxon>Actinomycetes</taxon>
        <taxon>Mycobacteriales</taxon>
        <taxon>Corynebacteriaceae</taxon>
        <taxon>Corynebacterium</taxon>
    </lineage>
</organism>
<feature type="compositionally biased region" description="Polar residues" evidence="1">
    <location>
        <begin position="534"/>
        <end position="550"/>
    </location>
</feature>
<feature type="domain" description="Long Rib" evidence="3">
    <location>
        <begin position="1151"/>
        <end position="1238"/>
    </location>
</feature>
<feature type="domain" description="Long Rib" evidence="3">
    <location>
        <begin position="1083"/>
        <end position="1144"/>
    </location>
</feature>
<feature type="compositionally biased region" description="Polar residues" evidence="1">
    <location>
        <begin position="580"/>
        <end position="597"/>
    </location>
</feature>
<dbReference type="GO" id="GO:0005975">
    <property type="term" value="P:carbohydrate metabolic process"/>
    <property type="evidence" value="ECO:0007669"/>
    <property type="project" value="UniProtKB-ARBA"/>
</dbReference>
<evidence type="ECO:0000313" key="4">
    <source>
        <dbReference type="EMBL" id="MBA5244525.1"/>
    </source>
</evidence>
<feature type="compositionally biased region" description="Low complexity" evidence="1">
    <location>
        <begin position="551"/>
        <end position="573"/>
    </location>
</feature>
<feature type="compositionally biased region" description="Low complexity" evidence="1">
    <location>
        <begin position="598"/>
        <end position="610"/>
    </location>
</feature>
<feature type="compositionally biased region" description="Low complexity" evidence="1">
    <location>
        <begin position="375"/>
        <end position="401"/>
    </location>
</feature>
<protein>
    <recommendedName>
        <fullName evidence="3">Long Rib domain-containing protein</fullName>
    </recommendedName>
</protein>
<feature type="signal peptide" evidence="2">
    <location>
        <begin position="1"/>
        <end position="30"/>
    </location>
</feature>
<gene>
    <name evidence="4" type="ORF">H0193_06845</name>
</gene>
<accession>A0A7W2EBJ3</accession>
<dbReference type="InterPro" id="IPR013783">
    <property type="entry name" value="Ig-like_fold"/>
</dbReference>
<dbReference type="EMBL" id="JACDTZ010000001">
    <property type="protein sequence ID" value="MBA5244525.1"/>
    <property type="molecule type" value="Genomic_DNA"/>
</dbReference>
<feature type="domain" description="Long Rib" evidence="3">
    <location>
        <begin position="839"/>
        <end position="931"/>
    </location>
</feature>